<dbReference type="InterPro" id="IPR045886">
    <property type="entry name" value="ThiF/MoeB/HesA"/>
</dbReference>
<dbReference type="SMART" id="SM00985">
    <property type="entry name" value="UBA_e1_C"/>
    <property type="match status" value="1"/>
</dbReference>
<dbReference type="FunFam" id="2.40.30.180:FF:000002">
    <property type="entry name" value="Ubiquitin-activating enzyme E1 2"/>
    <property type="match status" value="1"/>
</dbReference>
<dbReference type="Pfam" id="PF09358">
    <property type="entry name" value="E1_UFD"/>
    <property type="match status" value="1"/>
</dbReference>
<evidence type="ECO:0000256" key="8">
    <source>
        <dbReference type="ARBA" id="ARBA00022840"/>
    </source>
</evidence>
<dbReference type="GO" id="GO:0005524">
    <property type="term" value="F:ATP binding"/>
    <property type="evidence" value="ECO:0007669"/>
    <property type="project" value="UniProtKB-KW"/>
</dbReference>
<feature type="non-terminal residue" evidence="10">
    <location>
        <position position="1"/>
    </location>
</feature>
<dbReference type="NCBIfam" id="TIGR01408">
    <property type="entry name" value="Ube1"/>
    <property type="match status" value="1"/>
</dbReference>
<dbReference type="Gene3D" id="3.50.50.80">
    <property type="entry name" value="Ubiquitin-activating enzyme E1, inactive adenylation domain, subdomain 1"/>
    <property type="match status" value="1"/>
</dbReference>
<evidence type="ECO:0000256" key="4">
    <source>
        <dbReference type="ARBA" id="ARBA00012990"/>
    </source>
</evidence>
<dbReference type="InterPro" id="IPR042302">
    <property type="entry name" value="E1_FCCH_sf"/>
</dbReference>
<dbReference type="Gene3D" id="3.40.50.720">
    <property type="entry name" value="NAD(P)-binding Rossmann-like Domain"/>
    <property type="match status" value="1"/>
</dbReference>
<evidence type="ECO:0000256" key="6">
    <source>
        <dbReference type="ARBA" id="ARBA00022741"/>
    </source>
</evidence>
<dbReference type="FunFam" id="3.40.50.720:FF:000015">
    <property type="entry name" value="Ubiquitin-activating enzyme E1 1"/>
    <property type="match status" value="1"/>
</dbReference>
<proteinExistence type="inferred from homology"/>
<evidence type="ECO:0000256" key="2">
    <source>
        <dbReference type="ARBA" id="ARBA00004906"/>
    </source>
</evidence>
<dbReference type="GO" id="GO:0005634">
    <property type="term" value="C:nucleus"/>
    <property type="evidence" value="ECO:0007669"/>
    <property type="project" value="TreeGrafter"/>
</dbReference>
<accession>A0A0B7B8W1</accession>
<dbReference type="PANTHER" id="PTHR10953:SF186">
    <property type="entry name" value="UBIQUITIN-LIKE MODIFIER-ACTIVATING ENZYME 6"/>
    <property type="match status" value="1"/>
</dbReference>
<dbReference type="SUPFAM" id="SSF69572">
    <property type="entry name" value="Activating enzymes of the ubiquitin-like proteins"/>
    <property type="match status" value="2"/>
</dbReference>
<dbReference type="Gene3D" id="3.40.50.12550">
    <property type="entry name" value="Ubiquitin-activating enzyme E1, inactive adenylation domain, subdomain 2"/>
    <property type="match status" value="1"/>
</dbReference>
<dbReference type="FunFam" id="1.10.10.2660:FF:000003">
    <property type="entry name" value="ubiquitin-like modifier-activating enzyme 6 isoform X1"/>
    <property type="match status" value="1"/>
</dbReference>
<keyword evidence="7" id="KW-0833">Ubl conjugation pathway</keyword>
<dbReference type="GO" id="GO:0006974">
    <property type="term" value="P:DNA damage response"/>
    <property type="evidence" value="ECO:0007669"/>
    <property type="project" value="TreeGrafter"/>
</dbReference>
<dbReference type="FunFam" id="3.50.50.80:FF:000002">
    <property type="entry name" value="SUMO-activating enzyme subunit 2"/>
    <property type="match status" value="1"/>
</dbReference>
<dbReference type="Gene3D" id="1.10.10.2660">
    <property type="entry name" value="Ubiquitin-activating enzyme E1, SCCH domain"/>
    <property type="match status" value="1"/>
</dbReference>
<evidence type="ECO:0000256" key="1">
    <source>
        <dbReference type="ARBA" id="ARBA00000488"/>
    </source>
</evidence>
<dbReference type="UniPathway" id="UPA00143"/>
<evidence type="ECO:0000259" key="9">
    <source>
        <dbReference type="SMART" id="SM00985"/>
    </source>
</evidence>
<dbReference type="GO" id="GO:0006511">
    <property type="term" value="P:ubiquitin-dependent protein catabolic process"/>
    <property type="evidence" value="ECO:0007669"/>
    <property type="project" value="TreeGrafter"/>
</dbReference>
<dbReference type="EC" id="6.2.1.45" evidence="4"/>
<comment type="catalytic activity">
    <reaction evidence="1">
        <text>ATP + ubiquitin + [E1 ubiquitin-activating enzyme]-L-cysteine = AMP + diphosphate + S-ubiquitinyl-[E1 ubiquitin-activating enzyme]-L-cysteine.</text>
        <dbReference type="EC" id="6.2.1.45"/>
    </reaction>
</comment>
<dbReference type="CDD" id="cd01491">
    <property type="entry name" value="Ube1_repeat1"/>
    <property type="match status" value="1"/>
</dbReference>
<evidence type="ECO:0000256" key="7">
    <source>
        <dbReference type="ARBA" id="ARBA00022786"/>
    </source>
</evidence>
<keyword evidence="5" id="KW-0436">Ligase</keyword>
<gene>
    <name evidence="10" type="primary">ORF165630</name>
</gene>
<dbReference type="InterPro" id="IPR038252">
    <property type="entry name" value="UBA_E1_C_sf"/>
</dbReference>
<dbReference type="InterPro" id="IPR042063">
    <property type="entry name" value="Ubi_acti_E1_SCCH"/>
</dbReference>
<dbReference type="Gene3D" id="2.40.30.180">
    <property type="entry name" value="Ubiquitin-activating enzyme E1, FCCH domain"/>
    <property type="match status" value="1"/>
</dbReference>
<dbReference type="PRINTS" id="PR01849">
    <property type="entry name" value="UBIQUITINACT"/>
</dbReference>
<evidence type="ECO:0000256" key="3">
    <source>
        <dbReference type="ARBA" id="ARBA00005673"/>
    </source>
</evidence>
<organism evidence="10">
    <name type="scientific">Arion vulgaris</name>
    <dbReference type="NCBI Taxonomy" id="1028688"/>
    <lineage>
        <taxon>Eukaryota</taxon>
        <taxon>Metazoa</taxon>
        <taxon>Spiralia</taxon>
        <taxon>Lophotrochozoa</taxon>
        <taxon>Mollusca</taxon>
        <taxon>Gastropoda</taxon>
        <taxon>Heterobranchia</taxon>
        <taxon>Euthyneura</taxon>
        <taxon>Panpulmonata</taxon>
        <taxon>Eupulmonata</taxon>
        <taxon>Stylommatophora</taxon>
        <taxon>Helicina</taxon>
        <taxon>Arionoidea</taxon>
        <taxon>Arionidae</taxon>
        <taxon>Arion</taxon>
    </lineage>
</organism>
<dbReference type="Pfam" id="PF00899">
    <property type="entry name" value="ThiF"/>
    <property type="match status" value="2"/>
</dbReference>
<dbReference type="InterPro" id="IPR042449">
    <property type="entry name" value="Ub-E1_IAD_1"/>
</dbReference>
<dbReference type="GO" id="GO:0005737">
    <property type="term" value="C:cytoplasm"/>
    <property type="evidence" value="ECO:0007669"/>
    <property type="project" value="TreeGrafter"/>
</dbReference>
<dbReference type="InterPro" id="IPR035985">
    <property type="entry name" value="Ubiquitin-activating_enz"/>
</dbReference>
<dbReference type="PANTHER" id="PTHR10953">
    <property type="entry name" value="UBIQUITIN-ACTIVATING ENZYME E1"/>
    <property type="match status" value="1"/>
</dbReference>
<keyword evidence="8" id="KW-0067">ATP-binding</keyword>
<dbReference type="InterPro" id="IPR000594">
    <property type="entry name" value="ThiF_NAD_FAD-bd"/>
</dbReference>
<dbReference type="Gene3D" id="3.10.290.60">
    <property type="entry name" value="Ubiquitin-activating enzyme E1, UFD domain"/>
    <property type="match status" value="1"/>
</dbReference>
<comment type="pathway">
    <text evidence="2">Protein modification; protein ubiquitination.</text>
</comment>
<dbReference type="InterPro" id="IPR018965">
    <property type="entry name" value="Ub-activating_enz_E1_C"/>
</dbReference>
<evidence type="ECO:0000256" key="5">
    <source>
        <dbReference type="ARBA" id="ARBA00022598"/>
    </source>
</evidence>
<name>A0A0B7B8W1_9EUPU</name>
<reference evidence="10" key="1">
    <citation type="submission" date="2014-12" db="EMBL/GenBank/DDBJ databases">
        <title>Insight into the proteome of Arion vulgaris.</title>
        <authorList>
            <person name="Aradska J."/>
            <person name="Bulat T."/>
            <person name="Smidak R."/>
            <person name="Sarate P."/>
            <person name="Gangsoo J."/>
            <person name="Sialana F."/>
            <person name="Bilban M."/>
            <person name="Lubec G."/>
        </authorList>
    </citation>
    <scope>NUCLEOTIDE SEQUENCE</scope>
    <source>
        <tissue evidence="10">Skin</tissue>
    </source>
</reference>
<feature type="domain" description="Ubiquitin-activating enzyme E1 C-terminal" evidence="9">
    <location>
        <begin position="920"/>
        <end position="1040"/>
    </location>
</feature>
<dbReference type="GO" id="GO:0004839">
    <property type="term" value="F:ubiquitin activating enzyme activity"/>
    <property type="evidence" value="ECO:0007669"/>
    <property type="project" value="UniProtKB-EC"/>
</dbReference>
<evidence type="ECO:0000313" key="10">
    <source>
        <dbReference type="EMBL" id="CEK88500.1"/>
    </source>
</evidence>
<protein>
    <recommendedName>
        <fullName evidence="4">E1 ubiquitin-activating enzyme</fullName>
        <ecNumber evidence="4">6.2.1.45</ecNumber>
    </recommendedName>
</protein>
<comment type="similarity">
    <text evidence="3">Belongs to the ubiquitin-activating E1 family.</text>
</comment>
<dbReference type="AlphaFoldDB" id="A0A0B7B8W1"/>
<dbReference type="InterPro" id="IPR018075">
    <property type="entry name" value="UBQ-activ_enz_E1"/>
</dbReference>
<sequence length="1044" mass="116471">RQNTETNGCVVRKQLSVCIYSRLLHRYLIMAEDMEIDDSLYSRQRYVLGDSAMHRMANSSVLVYGMGGLGIEIAKNIVLAGVKSLTVQDPRQSSVQDLGTQFFIRQSDVTASKNRAEACSPHLAELNPYVSIMTKTQPLTSDTDLTYLASYQCVILTECPLKTQVTVNKFCRSSSPQIKFISSDVFGILGMTFTDFGDNFEVFDVNGEEPKDIFVSDITKANPGVVTCLENRVHALETGDVVTFREVKGMTAVNGRNFAIKVVNPYTFSIGDTSAAEFEPYIEGGIFTEVKVQKKMSFSSLEQQQLEPSLLIPDLCKFDVPPVLHVGYLALQSFLEQYGSFPKAWDADAGKFLSLAKGINGSLKNKVDDLNENLLQTVSRCSVGCLAPLCAVFGGIVAQEALKSLTGKFTPLNQWMYLDASEVVPQEKLVNIEQFVPRGDKYDPLRVCIGQTGCQTLADTRLFMVGCGAIGCEMLKNYALLGLSTGLGKITITDNDLIEKSNLNRQFLFRPQHIQKPKSATARQAALEINNEMKIEAQQHKVCSETEESVYTDEFFENQHIIVNALDNVEARRYMDGRCVTNQRALMESGTMGTKGHVQVIVPHITESYTSQQDPRDEDFPYCTIKSFPSTLEHCIQWARDKFEECFVKNAQLFNKFTEAHPDLRNVSQILLSGTSIDGAVKVSKLLSSRPKCWSDCVALSRLRFEKYFNHKAKNLLHAFPADKTLEDGALFWTSPKRPPSPVDFDVRNDTHMLFVTTTARLYADVYKINWTEHDVSRTTMQSTLSQIQVPEFRPSGKRIVTDDTVSKDAASTLQTSEDVVEEAGIRIQKVCQLGDAAALNRMSPVDFEKDDDSNGHIDFIASTTNLRAEMYNIETGDRLKIKKIAGRIVPAIATTTATVSGLVTIELIKVLYKAPLEKLRNCFLNLALPVILLSEPGPVAKTLLREGLSVTIWDKWEIRGSKDFTLKNFIDQCKENFGFEASSVVQGVKIVYMPFMPGHTKKLPFLMANLLKPSPGQKYVDLIVSFDSDDGEDVPGPPVRYYF</sequence>
<dbReference type="EMBL" id="HACG01041635">
    <property type="protein sequence ID" value="CEK88500.1"/>
    <property type="molecule type" value="Transcribed_RNA"/>
</dbReference>
<keyword evidence="6" id="KW-0547">Nucleotide-binding</keyword>
<dbReference type="FunFam" id="3.50.50.80:FF:000001">
    <property type="entry name" value="ubiquitin-like modifier-activating enzyme 1"/>
    <property type="match status" value="1"/>
</dbReference>
<dbReference type="InterPro" id="IPR000011">
    <property type="entry name" value="UBQ/SUMO-activ_enz_E1-like"/>
</dbReference>
<dbReference type="InterPro" id="IPR019572">
    <property type="entry name" value="UBA_E1_SCCH"/>
</dbReference>
<dbReference type="Pfam" id="PF10585">
    <property type="entry name" value="UBA_E1_SCCH"/>
    <property type="match status" value="1"/>
</dbReference>